<dbReference type="Proteomes" id="UP000176562">
    <property type="component" value="Plasmid pEJ01"/>
</dbReference>
<evidence type="ECO:0000313" key="3">
    <source>
        <dbReference type="Proteomes" id="UP000176562"/>
    </source>
</evidence>
<keyword evidence="3" id="KW-1185">Reference proteome</keyword>
<dbReference type="InterPro" id="IPR053136">
    <property type="entry name" value="UTP_pyrophosphatase-like"/>
</dbReference>
<dbReference type="KEGG" id="rhp:LPB142_17870"/>
<reference evidence="2 3" key="1">
    <citation type="submission" date="2016-10" db="EMBL/GenBank/DDBJ databases">
        <title>Rhodobacter sp. LPB0142, isolated from sea water.</title>
        <authorList>
            <person name="Kim E."/>
            <person name="Yi H."/>
        </authorList>
    </citation>
    <scope>NUCLEOTIDE SEQUENCE [LARGE SCALE GENOMIC DNA]</scope>
    <source>
        <strain evidence="2 3">LPB0142</strain>
        <plasmid evidence="3">Plasmid pej01</plasmid>
    </source>
</reference>
<dbReference type="RefSeq" id="WP_071167435.1">
    <property type="nucleotide sequence ID" value="NZ_CP017782.1"/>
</dbReference>
<evidence type="ECO:0000313" key="2">
    <source>
        <dbReference type="EMBL" id="AOZ71319.1"/>
    </source>
</evidence>
<protein>
    <recommendedName>
        <fullName evidence="1">YgjP-like metallopeptidase domain-containing protein</fullName>
    </recommendedName>
</protein>
<name>A0A1D9MHT0_9RHOB</name>
<dbReference type="AlphaFoldDB" id="A0A1D9MHT0"/>
<evidence type="ECO:0000259" key="1">
    <source>
        <dbReference type="Pfam" id="PF01863"/>
    </source>
</evidence>
<dbReference type="CDD" id="cd07344">
    <property type="entry name" value="M48_yhfN_like"/>
    <property type="match status" value="1"/>
</dbReference>
<gene>
    <name evidence="2" type="ORF">LPB142_17870</name>
</gene>
<dbReference type="Gene3D" id="3.30.2010.10">
    <property type="entry name" value="Metalloproteases ('zincins'), catalytic domain"/>
    <property type="match status" value="1"/>
</dbReference>
<accession>A0A1D9MHT0</accession>
<dbReference type="PANTHER" id="PTHR30399">
    <property type="entry name" value="UNCHARACTERIZED PROTEIN YGJP"/>
    <property type="match status" value="1"/>
</dbReference>
<sequence length="238" mass="28048">MTRELYHLQYGAQEIQYEIVRRPRKTLEIAVEPDASVVIAAPEDATLEAIEAKLRKRAAWVTRQQRYFTQFLPRTPERRFIVGETHLYLGRQYRLKVVPHIQESVKLIRGFIVVQTHRPNSTEVTRDLLEAWYRDRAHIKFPERIAICLDLFPDPETFRPRGLIVRQTRQRWGSMSPAGRLLLNRRLVQAPVDAIDYVITHELCHLAVPHHGAAFFELLDKVMPDWEVRKQRLERVMA</sequence>
<feature type="domain" description="YgjP-like metallopeptidase" evidence="1">
    <location>
        <begin position="25"/>
        <end position="235"/>
    </location>
</feature>
<proteinExistence type="predicted"/>
<organism evidence="2 3">
    <name type="scientific">Rhodobacter xanthinilyticus</name>
    <dbReference type="NCBI Taxonomy" id="1850250"/>
    <lineage>
        <taxon>Bacteria</taxon>
        <taxon>Pseudomonadati</taxon>
        <taxon>Pseudomonadota</taxon>
        <taxon>Alphaproteobacteria</taxon>
        <taxon>Rhodobacterales</taxon>
        <taxon>Rhodobacter group</taxon>
        <taxon>Rhodobacter</taxon>
    </lineage>
</organism>
<dbReference type="InterPro" id="IPR002725">
    <property type="entry name" value="YgjP-like_metallopeptidase"/>
</dbReference>
<dbReference type="Pfam" id="PF01863">
    <property type="entry name" value="YgjP-like"/>
    <property type="match status" value="1"/>
</dbReference>
<geneLocation type="plasmid" evidence="3">
    <name>pej01</name>
</geneLocation>
<dbReference type="EMBL" id="CP017782">
    <property type="protein sequence ID" value="AOZ71319.1"/>
    <property type="molecule type" value="Genomic_DNA"/>
</dbReference>
<keyword evidence="2" id="KW-0614">Plasmid</keyword>
<dbReference type="PANTHER" id="PTHR30399:SF1">
    <property type="entry name" value="UTP PYROPHOSPHATASE"/>
    <property type="match status" value="1"/>
</dbReference>